<dbReference type="PROSITE" id="PS00332">
    <property type="entry name" value="SOD_CU_ZN_2"/>
    <property type="match status" value="1"/>
</dbReference>
<evidence type="ECO:0000256" key="10">
    <source>
        <dbReference type="ARBA" id="ARBA00023157"/>
    </source>
</evidence>
<dbReference type="CDD" id="cd00371">
    <property type="entry name" value="HMA"/>
    <property type="match status" value="1"/>
</dbReference>
<evidence type="ECO:0000256" key="12">
    <source>
        <dbReference type="ARBA" id="ARBA00072705"/>
    </source>
</evidence>
<dbReference type="GO" id="GO:0046527">
    <property type="term" value="F:glucosyltransferase activity"/>
    <property type="evidence" value="ECO:0007669"/>
    <property type="project" value="TreeGrafter"/>
</dbReference>
<keyword evidence="6" id="KW-0479">Metal-binding</keyword>
<keyword evidence="13" id="KW-0732">Signal</keyword>
<keyword evidence="8" id="KW-0049">Antioxidant</keyword>
<evidence type="ECO:0000256" key="13">
    <source>
        <dbReference type="SAM" id="SignalP"/>
    </source>
</evidence>
<dbReference type="InterPro" id="IPR006598">
    <property type="entry name" value="CAP10"/>
</dbReference>
<dbReference type="Gene3D" id="2.60.40.200">
    <property type="entry name" value="Superoxide dismutase, copper/zinc binding domain"/>
    <property type="match status" value="1"/>
</dbReference>
<dbReference type="PROSITE" id="PS00087">
    <property type="entry name" value="SOD_CU_ZN_1"/>
    <property type="match status" value="1"/>
</dbReference>
<evidence type="ECO:0000256" key="2">
    <source>
        <dbReference type="ARBA" id="ARBA00001973"/>
    </source>
</evidence>
<comment type="subcellular location">
    <subcellularLocation>
        <location evidence="3">Endoplasmic reticulum lumen</location>
    </subcellularLocation>
</comment>
<dbReference type="SUPFAM" id="SSF55008">
    <property type="entry name" value="HMA, heavy metal-associated domain"/>
    <property type="match status" value="1"/>
</dbReference>
<evidence type="ECO:0000256" key="9">
    <source>
        <dbReference type="ARBA" id="ARBA00023008"/>
    </source>
</evidence>
<dbReference type="CDD" id="cd00305">
    <property type="entry name" value="Cu-Zn_Superoxide_Dismutase"/>
    <property type="match status" value="1"/>
</dbReference>
<feature type="chain" id="PRO_5032732814" description="Extracellular superoxide dismutase [Cu-Zn]" evidence="13">
    <location>
        <begin position="19"/>
        <end position="732"/>
    </location>
</feature>
<keyword evidence="10" id="KW-1015">Disulfide bond</keyword>
<dbReference type="PANTHER" id="PTHR12203:SF122">
    <property type="entry name" value="GLYCOSYL TRANSFERASE CAP10 DOMAIN-CONTAINING PROTEIN"/>
    <property type="match status" value="1"/>
</dbReference>
<feature type="domain" description="HMA" evidence="14">
    <location>
        <begin position="463"/>
        <end position="526"/>
    </location>
</feature>
<gene>
    <name evidence="15" type="primary">Kdelc1</name>
    <name evidence="15" type="ORF">G6Z76_0011070</name>
</gene>
<dbReference type="InterPro" id="IPR001424">
    <property type="entry name" value="SOD_Cu_Zn_dom"/>
</dbReference>
<accession>A0A836JZK2</accession>
<dbReference type="Pfam" id="PF00080">
    <property type="entry name" value="Sod_Cu"/>
    <property type="match status" value="1"/>
</dbReference>
<dbReference type="PROSITE" id="PS50846">
    <property type="entry name" value="HMA_2"/>
    <property type="match status" value="1"/>
</dbReference>
<comment type="similarity">
    <text evidence="4">Belongs to the Cu-Zn superoxide dismutase family.</text>
</comment>
<dbReference type="Pfam" id="PF00403">
    <property type="entry name" value="HMA"/>
    <property type="match status" value="1"/>
</dbReference>
<dbReference type="Proteomes" id="UP000669903">
    <property type="component" value="Unassembled WGS sequence"/>
</dbReference>
<evidence type="ECO:0000256" key="11">
    <source>
        <dbReference type="ARBA" id="ARBA00045690"/>
    </source>
</evidence>
<organism evidence="15 16">
    <name type="scientific">Acromyrmex charruanus</name>
    <dbReference type="NCBI Taxonomy" id="2715315"/>
    <lineage>
        <taxon>Eukaryota</taxon>
        <taxon>Metazoa</taxon>
        <taxon>Ecdysozoa</taxon>
        <taxon>Arthropoda</taxon>
        <taxon>Hexapoda</taxon>
        <taxon>Insecta</taxon>
        <taxon>Pterygota</taxon>
        <taxon>Neoptera</taxon>
        <taxon>Endopterygota</taxon>
        <taxon>Hymenoptera</taxon>
        <taxon>Apocrita</taxon>
        <taxon>Aculeata</taxon>
        <taxon>Formicoidea</taxon>
        <taxon>Formicidae</taxon>
        <taxon>Myrmicinae</taxon>
        <taxon>Acromyrmex</taxon>
    </lineage>
</organism>
<keyword evidence="16" id="KW-1185">Reference proteome</keyword>
<dbReference type="GO" id="GO:0005788">
    <property type="term" value="C:endoplasmic reticulum lumen"/>
    <property type="evidence" value="ECO:0007669"/>
    <property type="project" value="UniProtKB-SubCell"/>
</dbReference>
<evidence type="ECO:0000256" key="4">
    <source>
        <dbReference type="ARBA" id="ARBA00010457"/>
    </source>
</evidence>
<dbReference type="GO" id="GO:0046872">
    <property type="term" value="F:metal ion binding"/>
    <property type="evidence" value="ECO:0007669"/>
    <property type="project" value="UniProtKB-KW"/>
</dbReference>
<evidence type="ECO:0000313" key="16">
    <source>
        <dbReference type="Proteomes" id="UP000669903"/>
    </source>
</evidence>
<evidence type="ECO:0000313" key="15">
    <source>
        <dbReference type="EMBL" id="KAG5333536.1"/>
    </source>
</evidence>
<comment type="caution">
    <text evidence="15">The sequence shown here is derived from an EMBL/GenBank/DDBJ whole genome shotgun (WGS) entry which is preliminary data.</text>
</comment>
<evidence type="ECO:0000256" key="5">
    <source>
        <dbReference type="ARBA" id="ARBA00012682"/>
    </source>
</evidence>
<evidence type="ECO:0000256" key="7">
    <source>
        <dbReference type="ARBA" id="ARBA00022833"/>
    </source>
</evidence>
<dbReference type="EMBL" id="JAANIC010004832">
    <property type="protein sequence ID" value="KAG5333536.1"/>
    <property type="molecule type" value="Genomic_DNA"/>
</dbReference>
<dbReference type="InterPro" id="IPR018152">
    <property type="entry name" value="SOD_Cu/Zn_BS"/>
</dbReference>
<protein>
    <recommendedName>
        <fullName evidence="12">Extracellular superoxide dismutase [Cu-Zn]</fullName>
        <ecNumber evidence="5">1.15.1.1</ecNumber>
    </recommendedName>
</protein>
<dbReference type="InterPro" id="IPR013783">
    <property type="entry name" value="Ig-like_fold"/>
</dbReference>
<evidence type="ECO:0000256" key="8">
    <source>
        <dbReference type="ARBA" id="ARBA00022862"/>
    </source>
</evidence>
<evidence type="ECO:0000256" key="6">
    <source>
        <dbReference type="ARBA" id="ARBA00022723"/>
    </source>
</evidence>
<sequence>MRLATFLVLFICTGARNADIDSLKTIIWGPGLKPAEITMRARYFFLQLVDSHGRNLTKSPGENIIIGQVYGQSLNGASCRIWTQIFDCKDGSFIMRYKVFNTCFNVKIKVKIKGKELLVSHSEIKGPVYEEECYCPNPSITNWLDHYQCQQNYTQIHRDLSPFSNIDFDKIRQSIIKRYDRPTSVSICHYVLKSNRIYRQCYGQYVGFKIFMDAILLSLTRKVMLPDIEFFVNLGDWPLVPDSGPLYPIFSWCGSESTKDIVMPTYDITESSLEAMGRVMLDTLSVQGNGLPWEHKTEQLFWRGRDARRERLDLIDISRKHPELFNVSITNFFFFRDEIDKYGPAQNHVSFFNFFKYKYQLNIDGTVAAYRFPYLLAGDSLVFKQESKYYEFFYKDLTSGLHYVPVKSDLSDLVEKIMWAKEHDEDGLRIVKSARQFTRDNLLPRDILCYYTVLFHLGYISLSNNIEFAVHMTCKKCVNAISKSIADLEDIRNVDISLERGTVTLETNLPYSIIQERIERTGRQAVLKGYGDGSSAVVMLGGNSGYSIGNLIRGVIRFAETSEGCIIDGTIDGLTPGEHGMHVHECGDISNGCESVGEHFNPNNSPHGSPENDLSKRHVGDLGNVLADTSGRVAFRKIDKFLKIPDIIGRSLIITKDPDDLGRGNNPESKINGNSGARLACGIIARSSGLFQNTKKICACDGLTIWDERDQALANNHGTKSTESNEKICTLI</sequence>
<dbReference type="EC" id="1.15.1.1" evidence="5"/>
<keyword evidence="9" id="KW-0186">Copper</keyword>
<dbReference type="InterPro" id="IPR051091">
    <property type="entry name" value="O-Glucosyltr/Glycosyltrsf_90"/>
</dbReference>
<dbReference type="InterPro" id="IPR036423">
    <property type="entry name" value="SOD-like_Cu/Zn_dom_sf"/>
</dbReference>
<dbReference type="InterPro" id="IPR006121">
    <property type="entry name" value="HMA_dom"/>
</dbReference>
<dbReference type="PRINTS" id="PR00068">
    <property type="entry name" value="CUZNDISMTASE"/>
</dbReference>
<keyword evidence="7" id="KW-0862">Zinc</keyword>
<evidence type="ECO:0000259" key="14">
    <source>
        <dbReference type="PROSITE" id="PS50846"/>
    </source>
</evidence>
<name>A0A836JZK2_9HYME</name>
<evidence type="ECO:0000256" key="1">
    <source>
        <dbReference type="ARBA" id="ARBA00001947"/>
    </source>
</evidence>
<evidence type="ECO:0000256" key="3">
    <source>
        <dbReference type="ARBA" id="ARBA00004319"/>
    </source>
</evidence>
<comment type="cofactor">
    <cofactor evidence="1">
        <name>Zn(2+)</name>
        <dbReference type="ChEBI" id="CHEBI:29105"/>
    </cofactor>
</comment>
<dbReference type="SUPFAM" id="SSF49329">
    <property type="entry name" value="Cu,Zn superoxide dismutase-like"/>
    <property type="match status" value="1"/>
</dbReference>
<dbReference type="Gene3D" id="2.60.40.10">
    <property type="entry name" value="Immunoglobulins"/>
    <property type="match status" value="1"/>
</dbReference>
<dbReference type="GO" id="GO:0004784">
    <property type="term" value="F:superoxide dismutase activity"/>
    <property type="evidence" value="ECO:0007669"/>
    <property type="project" value="UniProtKB-EC"/>
</dbReference>
<proteinExistence type="inferred from homology"/>
<dbReference type="InterPro" id="IPR036163">
    <property type="entry name" value="HMA_dom_sf"/>
</dbReference>
<dbReference type="FunFam" id="2.60.40.200:FF:000004">
    <property type="entry name" value="Copper chaperone for superoxide dismutase"/>
    <property type="match status" value="1"/>
</dbReference>
<feature type="signal peptide" evidence="13">
    <location>
        <begin position="1"/>
        <end position="18"/>
    </location>
</feature>
<dbReference type="Gene3D" id="3.30.70.100">
    <property type="match status" value="1"/>
</dbReference>
<dbReference type="SMART" id="SM00672">
    <property type="entry name" value="CAP10"/>
    <property type="match status" value="1"/>
</dbReference>
<comment type="function">
    <text evidence="11">Protein O-glucosyltransferase. Catalyzes the reaction that attaches glucose through an O-glycosidic linkage to a conserved serine residue found in the consensus sequence C-X-S-X-[PA]-C in epidermal growth factor-like repeats. Regulates Notch signaling by glucosylating Notch in the ER, glucosylation is required for the correct folding and cleavage of Notch.</text>
</comment>
<dbReference type="AlphaFoldDB" id="A0A836JZK2"/>
<reference evidence="15" key="1">
    <citation type="submission" date="2020-03" db="EMBL/GenBank/DDBJ databases">
        <title>Relaxed selection underlies rapid genomic changes in the transitions from sociality to social parasitism in ants.</title>
        <authorList>
            <person name="Bi X."/>
        </authorList>
    </citation>
    <scope>NUCLEOTIDE SEQUENCE</scope>
    <source>
        <strain evidence="15">BGI-DK2014a</strain>
        <tissue evidence="15">Whole body</tissue>
    </source>
</reference>
<feature type="non-terminal residue" evidence="15">
    <location>
        <position position="732"/>
    </location>
</feature>
<comment type="cofactor">
    <cofactor evidence="2">
        <name>Cu(2+)</name>
        <dbReference type="ChEBI" id="CHEBI:29036"/>
    </cofactor>
</comment>
<dbReference type="PANTHER" id="PTHR12203">
    <property type="entry name" value="KDEL LYS-ASP-GLU-LEU CONTAINING - RELATED"/>
    <property type="match status" value="1"/>
</dbReference>
<feature type="non-terminal residue" evidence="15">
    <location>
        <position position="1"/>
    </location>
</feature>
<dbReference type="Pfam" id="PF05686">
    <property type="entry name" value="Glyco_transf_90"/>
    <property type="match status" value="1"/>
</dbReference>